<sequence length="738" mass="83875">MRQKSVLITVSLLLLINGIIAADVYCYRVLFISSYHPSFPTFHQQVDGLQDVFKNENVLLDIEFMDSKRFPGDDNLRFFDEYLSRKLAEYGAYDLIITADDNAFNYCVENRSRLFGQTPHVFFGVNDIEKALAQNDNPYTTGFIEAVSMEGTIALIPEIFPDVDTLYVISDGTTSGRGDYESLSRIVESFPELDFRNLNLENMSWKELSDELSSLGSNSAVLLLSAYIDKDGEVLLFSEGLSLITSSLDRPLFHLWYHGLGQGVLGGALTCMPEQSRAAAEMGLRLLKGENTAGMVISEKKSDHFIFDYNQLRKFNIPRFKLPKGSRIANKPERFYSENEGLFLVIIAVIVILSILLVVLTLNIMSRRRIEIALRESEEQYKSLFYRNKSVMLLVDQESGQIVNANDAAVEYYNTSREDLMKESLYFSEKFVDDNRDEVIREYSRGIPTILNLKFRRNSTGEYYYIEVLSSPVVYQGRKCLYSIIHDVTEKTLMQKEVLNAKMNAEHALKIKNDFLANISHELRTPLNGIVGMHRLLANAKFTEDEKIWYNMAVKASDNLSVIIDDLLHLTQSESGKLSIEKKFFEISQVPELILDVHTQTAEAKGLKLTFKKDYQNRYFFSDINRIIQLLNNLVINSIKYSDEGTVCLEVKENGDSLELKVSDEGIGIAADKIEEIFEPFRQLEDPMTKTHRGMGLGLAIVRNIADILPAELKVESEPNRGTVFTVLIPGRFCDSLA</sequence>
<evidence type="ECO:0000256" key="2">
    <source>
        <dbReference type="ARBA" id="ARBA00012438"/>
    </source>
</evidence>
<dbReference type="EC" id="2.7.13.3" evidence="2"/>
<dbReference type="PROSITE" id="PS50109">
    <property type="entry name" value="HIS_KIN"/>
    <property type="match status" value="1"/>
</dbReference>
<dbReference type="SUPFAM" id="SSF55785">
    <property type="entry name" value="PYP-like sensor domain (PAS domain)"/>
    <property type="match status" value="1"/>
</dbReference>
<evidence type="ECO:0000256" key="1">
    <source>
        <dbReference type="ARBA" id="ARBA00000085"/>
    </source>
</evidence>
<dbReference type="Gene3D" id="3.40.50.2300">
    <property type="match status" value="2"/>
</dbReference>
<feature type="domain" description="PAS" evidence="9">
    <location>
        <begin position="377"/>
        <end position="450"/>
    </location>
</feature>
<dbReference type="Gene3D" id="1.10.287.130">
    <property type="match status" value="1"/>
</dbReference>
<dbReference type="PROSITE" id="PS50112">
    <property type="entry name" value="PAS"/>
    <property type="match status" value="1"/>
</dbReference>
<evidence type="ECO:0000259" key="8">
    <source>
        <dbReference type="PROSITE" id="PS50109"/>
    </source>
</evidence>
<dbReference type="InterPro" id="IPR003661">
    <property type="entry name" value="HisK_dim/P_dom"/>
</dbReference>
<dbReference type="InterPro" id="IPR036097">
    <property type="entry name" value="HisK_dim/P_sf"/>
</dbReference>
<protein>
    <recommendedName>
        <fullName evidence="2">histidine kinase</fullName>
        <ecNumber evidence="2">2.7.13.3</ecNumber>
    </recommendedName>
</protein>
<evidence type="ECO:0000256" key="7">
    <source>
        <dbReference type="SAM" id="Phobius"/>
    </source>
</evidence>
<keyword evidence="7" id="KW-1133">Transmembrane helix</keyword>
<evidence type="ECO:0000256" key="3">
    <source>
        <dbReference type="ARBA" id="ARBA00022553"/>
    </source>
</evidence>
<dbReference type="Pfam" id="PF13426">
    <property type="entry name" value="PAS_9"/>
    <property type="match status" value="1"/>
</dbReference>
<dbReference type="Pfam" id="PF02518">
    <property type="entry name" value="HATPase_c"/>
    <property type="match status" value="1"/>
</dbReference>
<keyword evidence="3" id="KW-0597">Phosphoprotein</keyword>
<evidence type="ECO:0000256" key="4">
    <source>
        <dbReference type="ARBA" id="ARBA00022679"/>
    </source>
</evidence>
<evidence type="ECO:0000256" key="5">
    <source>
        <dbReference type="ARBA" id="ARBA00022777"/>
    </source>
</evidence>
<dbReference type="AlphaFoldDB" id="A0AAJ1IAG1"/>
<evidence type="ECO:0000313" key="11">
    <source>
        <dbReference type="Proteomes" id="UP001221217"/>
    </source>
</evidence>
<dbReference type="InterPro" id="IPR003594">
    <property type="entry name" value="HATPase_dom"/>
</dbReference>
<dbReference type="InterPro" id="IPR005467">
    <property type="entry name" value="His_kinase_dom"/>
</dbReference>
<organism evidence="10 11">
    <name type="scientific">Candidatus Thalassospirochaeta sargassi</name>
    <dbReference type="NCBI Taxonomy" id="3119039"/>
    <lineage>
        <taxon>Bacteria</taxon>
        <taxon>Pseudomonadati</taxon>
        <taxon>Spirochaetota</taxon>
        <taxon>Spirochaetia</taxon>
        <taxon>Spirochaetales</taxon>
        <taxon>Spirochaetaceae</taxon>
        <taxon>Candidatus Thalassospirochaeta</taxon>
    </lineage>
</organism>
<evidence type="ECO:0000313" key="10">
    <source>
        <dbReference type="EMBL" id="MDC7225667.1"/>
    </source>
</evidence>
<feature type="transmembrane region" description="Helical" evidence="7">
    <location>
        <begin position="341"/>
        <end position="365"/>
    </location>
</feature>
<keyword evidence="5" id="KW-0418">Kinase</keyword>
<accession>A0AAJ1IAG1</accession>
<dbReference type="PANTHER" id="PTHR43711">
    <property type="entry name" value="TWO-COMPONENT HISTIDINE KINASE"/>
    <property type="match status" value="1"/>
</dbReference>
<keyword evidence="4" id="KW-0808">Transferase</keyword>
<dbReference type="Gene3D" id="3.30.450.20">
    <property type="entry name" value="PAS domain"/>
    <property type="match status" value="1"/>
</dbReference>
<dbReference type="Gene3D" id="3.30.565.10">
    <property type="entry name" value="Histidine kinase-like ATPase, C-terminal domain"/>
    <property type="match status" value="1"/>
</dbReference>
<dbReference type="GO" id="GO:0005524">
    <property type="term" value="F:ATP binding"/>
    <property type="evidence" value="ECO:0007669"/>
    <property type="project" value="UniProtKB-KW"/>
</dbReference>
<comment type="caution">
    <text evidence="10">The sequence shown here is derived from an EMBL/GenBank/DDBJ whole genome shotgun (WGS) entry which is preliminary data.</text>
</comment>
<dbReference type="SUPFAM" id="SSF55874">
    <property type="entry name" value="ATPase domain of HSP90 chaperone/DNA topoisomerase II/histidine kinase"/>
    <property type="match status" value="1"/>
</dbReference>
<dbReference type="Proteomes" id="UP001221217">
    <property type="component" value="Unassembled WGS sequence"/>
</dbReference>
<dbReference type="CDD" id="cd00082">
    <property type="entry name" value="HisKA"/>
    <property type="match status" value="1"/>
</dbReference>
<dbReference type="EMBL" id="JAQQAL010000008">
    <property type="protein sequence ID" value="MDC7225667.1"/>
    <property type="molecule type" value="Genomic_DNA"/>
</dbReference>
<dbReference type="GO" id="GO:0000155">
    <property type="term" value="F:phosphorelay sensor kinase activity"/>
    <property type="evidence" value="ECO:0007669"/>
    <property type="project" value="InterPro"/>
</dbReference>
<dbReference type="PANTHER" id="PTHR43711:SF1">
    <property type="entry name" value="HISTIDINE KINASE 1"/>
    <property type="match status" value="1"/>
</dbReference>
<dbReference type="InterPro" id="IPR004358">
    <property type="entry name" value="Sig_transdc_His_kin-like_C"/>
</dbReference>
<dbReference type="SMART" id="SM00388">
    <property type="entry name" value="HisKA"/>
    <property type="match status" value="1"/>
</dbReference>
<keyword evidence="7" id="KW-0812">Transmembrane</keyword>
<dbReference type="CDD" id="cd00130">
    <property type="entry name" value="PAS"/>
    <property type="match status" value="1"/>
</dbReference>
<keyword evidence="6" id="KW-0902">Two-component regulatory system</keyword>
<keyword evidence="10" id="KW-0547">Nucleotide-binding</keyword>
<dbReference type="PRINTS" id="PR00344">
    <property type="entry name" value="BCTRLSENSOR"/>
</dbReference>
<feature type="domain" description="Histidine kinase" evidence="8">
    <location>
        <begin position="518"/>
        <end position="733"/>
    </location>
</feature>
<dbReference type="InterPro" id="IPR036890">
    <property type="entry name" value="HATPase_C_sf"/>
</dbReference>
<evidence type="ECO:0000259" key="9">
    <source>
        <dbReference type="PROSITE" id="PS50112"/>
    </source>
</evidence>
<comment type="catalytic activity">
    <reaction evidence="1">
        <text>ATP + protein L-histidine = ADP + protein N-phospho-L-histidine.</text>
        <dbReference type="EC" id="2.7.13.3"/>
    </reaction>
</comment>
<proteinExistence type="predicted"/>
<dbReference type="NCBIfam" id="TIGR00229">
    <property type="entry name" value="sensory_box"/>
    <property type="match status" value="1"/>
</dbReference>
<keyword evidence="10" id="KW-0067">ATP-binding</keyword>
<dbReference type="SMART" id="SM00387">
    <property type="entry name" value="HATPase_c"/>
    <property type="match status" value="1"/>
</dbReference>
<dbReference type="InterPro" id="IPR000014">
    <property type="entry name" value="PAS"/>
</dbReference>
<name>A0AAJ1IAG1_9SPIO</name>
<dbReference type="InterPro" id="IPR050736">
    <property type="entry name" value="Sensor_HK_Regulatory"/>
</dbReference>
<dbReference type="InterPro" id="IPR035965">
    <property type="entry name" value="PAS-like_dom_sf"/>
</dbReference>
<reference evidence="10 11" key="1">
    <citation type="submission" date="2022-12" db="EMBL/GenBank/DDBJ databases">
        <title>Metagenome assembled genome from gulf of manar.</title>
        <authorList>
            <person name="Kohli P."/>
            <person name="Pk S."/>
            <person name="Venkata Ramana C."/>
            <person name="Sasikala C."/>
        </authorList>
    </citation>
    <scope>NUCLEOTIDE SEQUENCE [LARGE SCALE GENOMIC DNA]</scope>
    <source>
        <strain evidence="10">JB008</strain>
    </source>
</reference>
<dbReference type="Pfam" id="PF00512">
    <property type="entry name" value="HisKA"/>
    <property type="match status" value="1"/>
</dbReference>
<evidence type="ECO:0000256" key="6">
    <source>
        <dbReference type="ARBA" id="ARBA00023012"/>
    </source>
</evidence>
<dbReference type="SUPFAM" id="SSF47384">
    <property type="entry name" value="Homodimeric domain of signal transducing histidine kinase"/>
    <property type="match status" value="1"/>
</dbReference>
<gene>
    <name evidence="10" type="ORF">PQJ61_02755</name>
</gene>
<keyword evidence="7" id="KW-0472">Membrane</keyword>